<evidence type="ECO:0000256" key="1">
    <source>
        <dbReference type="ARBA" id="ARBA00004275"/>
    </source>
</evidence>
<keyword evidence="3" id="KW-0444">Lipid biosynthesis</keyword>
<dbReference type="Gene3D" id="3.40.50.720">
    <property type="entry name" value="NAD(P)-binding Rossmann-like Domain"/>
    <property type="match status" value="1"/>
</dbReference>
<comment type="catalytic activity">
    <reaction evidence="20">
        <text>(2E)-octenoyl-CoA + NADPH + H(+) = octanoyl-CoA + NADP(+)</text>
        <dbReference type="Rhea" id="RHEA:44952"/>
        <dbReference type="ChEBI" id="CHEBI:15378"/>
        <dbReference type="ChEBI" id="CHEBI:57386"/>
        <dbReference type="ChEBI" id="CHEBI:57783"/>
        <dbReference type="ChEBI" id="CHEBI:58349"/>
        <dbReference type="ChEBI" id="CHEBI:62242"/>
    </reaction>
    <physiologicalReaction direction="left-to-right" evidence="20">
        <dbReference type="Rhea" id="RHEA:44953"/>
    </physiologicalReaction>
</comment>
<dbReference type="InterPro" id="IPR002347">
    <property type="entry name" value="SDR_fam"/>
</dbReference>
<dbReference type="OrthoDB" id="414540at2759"/>
<evidence type="ECO:0000256" key="17">
    <source>
        <dbReference type="ARBA" id="ARBA00049108"/>
    </source>
</evidence>
<evidence type="ECO:0000256" key="14">
    <source>
        <dbReference type="ARBA" id="ARBA00041063"/>
    </source>
</evidence>
<evidence type="ECO:0000256" key="3">
    <source>
        <dbReference type="ARBA" id="ARBA00022516"/>
    </source>
</evidence>
<dbReference type="PRINTS" id="PR00081">
    <property type="entry name" value="GDHRDH"/>
</dbReference>
<dbReference type="InterPro" id="IPR052388">
    <property type="entry name" value="Peroxisomal_t2-enoyl-CoA_red"/>
</dbReference>
<sequence length="289" mass="29661">MASNGLPAGVSESEHFSPYRSDGKLYGFVCVVIGAAHPIGRAITLELAAHGAACIYACTLPSDSASKTATNESSSYPNTRITHYPYAPTEEATLQLVDDVLNTHGRLDVWVTLATSLGPAKLSSTTPASLSALFEATALVPFYALKYGPPAMRKSCSKGGYPNAAPKDTEYGSIIVVGSVASEYGGCGGVGHTMASHAALGVVRSGVKELKGTGVRINAISHGCVEEDGSDSDLKGLAESSGLGRPGKAMEVARVAGFLASGFSSYVTGSNMVVDGGARVMNPVTVPLR</sequence>
<evidence type="ECO:0000313" key="21">
    <source>
        <dbReference type="EMBL" id="KAF2147768.1"/>
    </source>
</evidence>
<comment type="pathway">
    <text evidence="2">Lipid metabolism.</text>
</comment>
<comment type="function">
    <text evidence="11">Participates in chain elongation of fatty acids. Catalyzes the reduction of trans-2-enoyl-CoAs of varying chain lengths from 6:1 to 16:1, having maximum activity with 10:1 CoA. Has no 2,4-dienoyl-CoA reductase activity.</text>
</comment>
<evidence type="ECO:0000256" key="2">
    <source>
        <dbReference type="ARBA" id="ARBA00005189"/>
    </source>
</evidence>
<evidence type="ECO:0000256" key="12">
    <source>
        <dbReference type="ARBA" id="ARBA00038622"/>
    </source>
</evidence>
<gene>
    <name evidence="21" type="ORF">K461DRAFT_288855</name>
</gene>
<comment type="catalytic activity">
    <reaction evidence="17">
        <text>(2E)-hexenoyl-CoA + NADPH + H(+) = hexanoyl-CoA + NADP(+)</text>
        <dbReference type="Rhea" id="RHEA:44956"/>
        <dbReference type="ChEBI" id="CHEBI:15378"/>
        <dbReference type="ChEBI" id="CHEBI:57783"/>
        <dbReference type="ChEBI" id="CHEBI:58349"/>
        <dbReference type="ChEBI" id="CHEBI:62077"/>
        <dbReference type="ChEBI" id="CHEBI:62620"/>
    </reaction>
    <physiologicalReaction direction="left-to-right" evidence="17">
        <dbReference type="Rhea" id="RHEA:44957"/>
    </physiologicalReaction>
</comment>
<dbReference type="EMBL" id="ML996095">
    <property type="protein sequence ID" value="KAF2147768.1"/>
    <property type="molecule type" value="Genomic_DNA"/>
</dbReference>
<evidence type="ECO:0000256" key="15">
    <source>
        <dbReference type="ARBA" id="ARBA00047570"/>
    </source>
</evidence>
<dbReference type="Proteomes" id="UP000799439">
    <property type="component" value="Unassembled WGS sequence"/>
</dbReference>
<name>A0A9P4IW05_9PEZI</name>
<dbReference type="EC" id="1.3.1.38" evidence="13"/>
<keyword evidence="4" id="KW-0597">Phosphoprotein</keyword>
<keyword evidence="6" id="KW-0521">NADP</keyword>
<keyword evidence="9" id="KW-0576">Peroxisome</keyword>
<evidence type="ECO:0000256" key="16">
    <source>
        <dbReference type="ARBA" id="ARBA00048686"/>
    </source>
</evidence>
<reference evidence="21" key="1">
    <citation type="journal article" date="2020" name="Stud. Mycol.">
        <title>101 Dothideomycetes genomes: a test case for predicting lifestyles and emergence of pathogens.</title>
        <authorList>
            <person name="Haridas S."/>
            <person name="Albert R."/>
            <person name="Binder M."/>
            <person name="Bloem J."/>
            <person name="Labutti K."/>
            <person name="Salamov A."/>
            <person name="Andreopoulos B."/>
            <person name="Baker S."/>
            <person name="Barry K."/>
            <person name="Bills G."/>
            <person name="Bluhm B."/>
            <person name="Cannon C."/>
            <person name="Castanera R."/>
            <person name="Culley D."/>
            <person name="Daum C."/>
            <person name="Ezra D."/>
            <person name="Gonzalez J."/>
            <person name="Henrissat B."/>
            <person name="Kuo A."/>
            <person name="Liang C."/>
            <person name="Lipzen A."/>
            <person name="Lutzoni F."/>
            <person name="Magnuson J."/>
            <person name="Mondo S."/>
            <person name="Nolan M."/>
            <person name="Ohm R."/>
            <person name="Pangilinan J."/>
            <person name="Park H.-J."/>
            <person name="Ramirez L."/>
            <person name="Alfaro M."/>
            <person name="Sun H."/>
            <person name="Tritt A."/>
            <person name="Yoshinaga Y."/>
            <person name="Zwiers L.-H."/>
            <person name="Turgeon B."/>
            <person name="Goodwin S."/>
            <person name="Spatafora J."/>
            <person name="Crous P."/>
            <person name="Grigoriev I."/>
        </authorList>
    </citation>
    <scope>NUCLEOTIDE SEQUENCE</scope>
    <source>
        <strain evidence="21">CBS 260.36</strain>
    </source>
</reference>
<dbReference type="Pfam" id="PF13561">
    <property type="entry name" value="adh_short_C2"/>
    <property type="match status" value="1"/>
</dbReference>
<evidence type="ECO:0000256" key="20">
    <source>
        <dbReference type="ARBA" id="ARBA00049559"/>
    </source>
</evidence>
<dbReference type="GO" id="GO:0005777">
    <property type="term" value="C:peroxisome"/>
    <property type="evidence" value="ECO:0007669"/>
    <property type="project" value="UniProtKB-SubCell"/>
</dbReference>
<comment type="catalytic activity">
    <reaction evidence="15">
        <text>(2E)-dodecenoyl-CoA + NADPH + H(+) = dodecanoyl-CoA + NADP(+)</text>
        <dbReference type="Rhea" id="RHEA:44964"/>
        <dbReference type="ChEBI" id="CHEBI:15378"/>
        <dbReference type="ChEBI" id="CHEBI:57330"/>
        <dbReference type="ChEBI" id="CHEBI:57375"/>
        <dbReference type="ChEBI" id="CHEBI:57783"/>
        <dbReference type="ChEBI" id="CHEBI:58349"/>
    </reaction>
    <physiologicalReaction direction="left-to-right" evidence="15">
        <dbReference type="Rhea" id="RHEA:44965"/>
    </physiologicalReaction>
</comment>
<comment type="caution">
    <text evidence="21">The sequence shown here is derived from an EMBL/GenBank/DDBJ whole genome shotgun (WGS) entry which is preliminary data.</text>
</comment>
<dbReference type="InterPro" id="IPR036291">
    <property type="entry name" value="NAD(P)-bd_dom_sf"/>
</dbReference>
<comment type="catalytic activity">
    <reaction evidence="18">
        <text>a (2E)-enoyl-CoA + NADPH + H(+) = a 2,3-saturated acyl-CoA + NADP(+)</text>
        <dbReference type="Rhea" id="RHEA:33763"/>
        <dbReference type="ChEBI" id="CHEBI:15378"/>
        <dbReference type="ChEBI" id="CHEBI:57783"/>
        <dbReference type="ChEBI" id="CHEBI:58349"/>
        <dbReference type="ChEBI" id="CHEBI:58856"/>
        <dbReference type="ChEBI" id="CHEBI:65111"/>
        <dbReference type="EC" id="1.3.1.38"/>
    </reaction>
    <physiologicalReaction direction="left-to-right" evidence="18">
        <dbReference type="Rhea" id="RHEA:33764"/>
    </physiologicalReaction>
</comment>
<keyword evidence="7" id="KW-0560">Oxidoreductase</keyword>
<dbReference type="PANTHER" id="PTHR24317:SF7">
    <property type="entry name" value="PEROXISOMAL TRANS-2-ENOYL-COA REDUCTASE"/>
    <property type="match status" value="1"/>
</dbReference>
<dbReference type="CDD" id="cd05233">
    <property type="entry name" value="SDR_c"/>
    <property type="match status" value="1"/>
</dbReference>
<keyword evidence="10" id="KW-0275">Fatty acid biosynthesis</keyword>
<evidence type="ECO:0000256" key="11">
    <source>
        <dbReference type="ARBA" id="ARBA00037124"/>
    </source>
</evidence>
<protein>
    <recommendedName>
        <fullName evidence="14">Peroxisomal trans-2-enoyl-CoA reductase</fullName>
        <ecNumber evidence="13">1.3.1.38</ecNumber>
    </recommendedName>
</protein>
<dbReference type="GO" id="GO:0006633">
    <property type="term" value="P:fatty acid biosynthetic process"/>
    <property type="evidence" value="ECO:0007669"/>
    <property type="project" value="UniProtKB-KW"/>
</dbReference>
<evidence type="ECO:0000256" key="18">
    <source>
        <dbReference type="ARBA" id="ARBA00049251"/>
    </source>
</evidence>
<dbReference type="PANTHER" id="PTHR24317">
    <property type="entry name" value="PEROXISOMAL TRANS-2-ENOYL-COA REDUCTASE"/>
    <property type="match status" value="1"/>
</dbReference>
<evidence type="ECO:0000256" key="5">
    <source>
        <dbReference type="ARBA" id="ARBA00022832"/>
    </source>
</evidence>
<evidence type="ECO:0000313" key="22">
    <source>
        <dbReference type="Proteomes" id="UP000799439"/>
    </source>
</evidence>
<comment type="subcellular location">
    <subcellularLocation>
        <location evidence="1">Peroxisome</location>
    </subcellularLocation>
</comment>
<evidence type="ECO:0000256" key="6">
    <source>
        <dbReference type="ARBA" id="ARBA00022857"/>
    </source>
</evidence>
<evidence type="ECO:0000256" key="13">
    <source>
        <dbReference type="ARBA" id="ARBA00038849"/>
    </source>
</evidence>
<evidence type="ECO:0000256" key="9">
    <source>
        <dbReference type="ARBA" id="ARBA00023140"/>
    </source>
</evidence>
<dbReference type="SUPFAM" id="SSF51735">
    <property type="entry name" value="NAD(P)-binding Rossmann-fold domains"/>
    <property type="match status" value="1"/>
</dbReference>
<evidence type="ECO:0000256" key="7">
    <source>
        <dbReference type="ARBA" id="ARBA00023002"/>
    </source>
</evidence>
<keyword evidence="8" id="KW-0443">Lipid metabolism</keyword>
<evidence type="ECO:0000256" key="4">
    <source>
        <dbReference type="ARBA" id="ARBA00022553"/>
    </source>
</evidence>
<organism evidence="21 22">
    <name type="scientific">Myriangium duriaei CBS 260.36</name>
    <dbReference type="NCBI Taxonomy" id="1168546"/>
    <lineage>
        <taxon>Eukaryota</taxon>
        <taxon>Fungi</taxon>
        <taxon>Dikarya</taxon>
        <taxon>Ascomycota</taxon>
        <taxon>Pezizomycotina</taxon>
        <taxon>Dothideomycetes</taxon>
        <taxon>Dothideomycetidae</taxon>
        <taxon>Myriangiales</taxon>
        <taxon>Myriangiaceae</taxon>
        <taxon>Myriangium</taxon>
    </lineage>
</organism>
<comment type="subunit">
    <text evidence="12">Interacts with PEX5, probably required to target it into peroxisomes.</text>
</comment>
<dbReference type="GO" id="GO:0019166">
    <property type="term" value="F:trans-2-enoyl-CoA reductase (NADPH) activity"/>
    <property type="evidence" value="ECO:0007669"/>
    <property type="project" value="UniProtKB-EC"/>
</dbReference>
<keyword evidence="22" id="KW-1185">Reference proteome</keyword>
<evidence type="ECO:0000256" key="8">
    <source>
        <dbReference type="ARBA" id="ARBA00023098"/>
    </source>
</evidence>
<evidence type="ECO:0000256" key="19">
    <source>
        <dbReference type="ARBA" id="ARBA00049386"/>
    </source>
</evidence>
<keyword evidence="5" id="KW-0276">Fatty acid metabolism</keyword>
<comment type="catalytic activity">
    <reaction evidence="16">
        <text>(2E)-tetradecenoyl-CoA + NADPH + H(+) = tetradecanoyl-CoA + NADP(+)</text>
        <dbReference type="Rhea" id="RHEA:44968"/>
        <dbReference type="ChEBI" id="CHEBI:15378"/>
        <dbReference type="ChEBI" id="CHEBI:57385"/>
        <dbReference type="ChEBI" id="CHEBI:57783"/>
        <dbReference type="ChEBI" id="CHEBI:58349"/>
        <dbReference type="ChEBI" id="CHEBI:61405"/>
    </reaction>
    <physiologicalReaction direction="left-to-right" evidence="16">
        <dbReference type="Rhea" id="RHEA:44969"/>
    </physiologicalReaction>
</comment>
<comment type="catalytic activity">
    <reaction evidence="19">
        <text>(2E)-decenoyl-CoA + NADPH + H(+) = decanoyl-CoA + NADP(+)</text>
        <dbReference type="Rhea" id="RHEA:44960"/>
        <dbReference type="ChEBI" id="CHEBI:15378"/>
        <dbReference type="ChEBI" id="CHEBI:57783"/>
        <dbReference type="ChEBI" id="CHEBI:58349"/>
        <dbReference type="ChEBI" id="CHEBI:61406"/>
        <dbReference type="ChEBI" id="CHEBI:61430"/>
    </reaction>
    <physiologicalReaction direction="left-to-right" evidence="19">
        <dbReference type="Rhea" id="RHEA:44961"/>
    </physiologicalReaction>
</comment>
<dbReference type="GO" id="GO:0033306">
    <property type="term" value="P:phytol metabolic process"/>
    <property type="evidence" value="ECO:0007669"/>
    <property type="project" value="TreeGrafter"/>
</dbReference>
<dbReference type="AlphaFoldDB" id="A0A9P4IW05"/>
<evidence type="ECO:0000256" key="10">
    <source>
        <dbReference type="ARBA" id="ARBA00023160"/>
    </source>
</evidence>
<accession>A0A9P4IW05</accession>
<proteinExistence type="predicted"/>